<feature type="domain" description="Glycosyltransferase 2-like" evidence="5">
    <location>
        <begin position="65"/>
        <end position="264"/>
    </location>
</feature>
<dbReference type="InterPro" id="IPR001173">
    <property type="entry name" value="Glyco_trans_2-like"/>
</dbReference>
<proteinExistence type="inferred from homology"/>
<keyword evidence="4" id="KW-1133">Transmembrane helix</keyword>
<reference evidence="7" key="1">
    <citation type="submission" date="2017-04" db="EMBL/GenBank/DDBJ databases">
        <authorList>
            <person name="Varghese N."/>
            <person name="Submissions S."/>
        </authorList>
    </citation>
    <scope>NUCLEOTIDE SEQUENCE [LARGE SCALE GENOMIC DNA]</scope>
    <source>
        <strain evidence="7">RKEM611</strain>
    </source>
</reference>
<keyword evidence="3 6" id="KW-0808">Transferase</keyword>
<dbReference type="PANTHER" id="PTHR43630">
    <property type="entry name" value="POLY-BETA-1,6-N-ACETYL-D-GLUCOSAMINE SYNTHASE"/>
    <property type="match status" value="1"/>
</dbReference>
<gene>
    <name evidence="6" type="ORF">SAMN06296036_13918</name>
</gene>
<dbReference type="OrthoDB" id="276604at2"/>
<dbReference type="AlphaFoldDB" id="A0A1Y6CPN6"/>
<protein>
    <submittedName>
        <fullName evidence="6">Glycosyltransferase, catalytic subunit of cellulose synthase and poly-beta-1,6-N-acetylglucosamine synthase</fullName>
    </submittedName>
</protein>
<evidence type="ECO:0000313" key="7">
    <source>
        <dbReference type="Proteomes" id="UP000192907"/>
    </source>
</evidence>
<evidence type="ECO:0000256" key="1">
    <source>
        <dbReference type="ARBA" id="ARBA00006739"/>
    </source>
</evidence>
<dbReference type="GO" id="GO:0016757">
    <property type="term" value="F:glycosyltransferase activity"/>
    <property type="evidence" value="ECO:0007669"/>
    <property type="project" value="UniProtKB-KW"/>
</dbReference>
<dbReference type="InterPro" id="IPR029044">
    <property type="entry name" value="Nucleotide-diphossugar_trans"/>
</dbReference>
<dbReference type="Gene3D" id="3.90.550.10">
    <property type="entry name" value="Spore Coat Polysaccharide Biosynthesis Protein SpsA, Chain A"/>
    <property type="match status" value="1"/>
</dbReference>
<keyword evidence="4" id="KW-0472">Membrane</keyword>
<dbReference type="PANTHER" id="PTHR43630:SF1">
    <property type="entry name" value="POLY-BETA-1,6-N-ACETYL-D-GLUCOSAMINE SYNTHASE"/>
    <property type="match status" value="1"/>
</dbReference>
<keyword evidence="4" id="KW-0812">Transmembrane</keyword>
<evidence type="ECO:0000256" key="2">
    <source>
        <dbReference type="ARBA" id="ARBA00022676"/>
    </source>
</evidence>
<feature type="transmembrane region" description="Helical" evidence="4">
    <location>
        <begin position="385"/>
        <end position="406"/>
    </location>
</feature>
<keyword evidence="2" id="KW-0328">Glycosyltransferase</keyword>
<dbReference type="Pfam" id="PF00535">
    <property type="entry name" value="Glycos_transf_2"/>
    <property type="match status" value="1"/>
</dbReference>
<dbReference type="Proteomes" id="UP000192907">
    <property type="component" value="Unassembled WGS sequence"/>
</dbReference>
<evidence type="ECO:0000313" key="6">
    <source>
        <dbReference type="EMBL" id="SMF82072.1"/>
    </source>
</evidence>
<comment type="similarity">
    <text evidence="1">Belongs to the glycosyltransferase 2 family.</text>
</comment>
<name>A0A1Y6CPN6_9BACT</name>
<organism evidence="6 7">
    <name type="scientific">Pseudobacteriovorax antillogorgiicola</name>
    <dbReference type="NCBI Taxonomy" id="1513793"/>
    <lineage>
        <taxon>Bacteria</taxon>
        <taxon>Pseudomonadati</taxon>
        <taxon>Bdellovibrionota</taxon>
        <taxon>Oligoflexia</taxon>
        <taxon>Oligoflexales</taxon>
        <taxon>Pseudobacteriovoracaceae</taxon>
        <taxon>Pseudobacteriovorax</taxon>
    </lineage>
</organism>
<keyword evidence="7" id="KW-1185">Reference proteome</keyword>
<dbReference type="RefSeq" id="WP_132326018.1">
    <property type="nucleotide sequence ID" value="NZ_FWZT01000039.1"/>
</dbReference>
<feature type="transmembrane region" description="Helical" evidence="4">
    <location>
        <begin position="12"/>
        <end position="35"/>
    </location>
</feature>
<dbReference type="CDD" id="cd06423">
    <property type="entry name" value="CESA_like"/>
    <property type="match status" value="1"/>
</dbReference>
<dbReference type="STRING" id="1513793.SAMN06296036_13918"/>
<dbReference type="EMBL" id="FWZT01000039">
    <property type="protein sequence ID" value="SMF82072.1"/>
    <property type="molecule type" value="Genomic_DNA"/>
</dbReference>
<evidence type="ECO:0000256" key="3">
    <source>
        <dbReference type="ARBA" id="ARBA00022679"/>
    </source>
</evidence>
<evidence type="ECO:0000259" key="5">
    <source>
        <dbReference type="Pfam" id="PF00535"/>
    </source>
</evidence>
<sequence length="478" mass="53838">MSSNNPLFSEPWFWLATVLVIPYIINELIAFAFVLSRSLQIWVSKFRTTSESSTCSSIPSNLSISVVVPAHNEALVIAPAITSILDSHYKNFEVIVVNDGSQDQTLQVLKDAFSLEEHPIPIYNKLSETPVRATFQSRTHDNLKVLHKKNLGKGKADALNCGIGYARYEHICVVDADSTLESNSLELLSRPFIERPETIAVGGSIRSRAIQKSDSSKQASFNPLEWAQRVEYARIFYLDRVALSSLNLNYIISGAFGLFRRDALLAVGAYESTSLAEDMDLTLKLHRYYREQGLPYHIGHVPEANCWTQVPFDLANFQRQRARWQAGFIKSFFNNKDIVFSKNLGPLGLAILPYCMISLFEPAFALLSLGLTVAGAVYGNMGATLLASFLICHALFSSTYLWSIYLEQRHRPKDMKGSTLKNYLAWLVCGKVYDMVAFSFRVTGYIKFFRKEHSWGKMERLRCASAYCGQPLLERAEA</sequence>
<accession>A0A1Y6CPN6</accession>
<feature type="transmembrane region" description="Helical" evidence="4">
    <location>
        <begin position="351"/>
        <end position="379"/>
    </location>
</feature>
<evidence type="ECO:0000256" key="4">
    <source>
        <dbReference type="SAM" id="Phobius"/>
    </source>
</evidence>
<dbReference type="SUPFAM" id="SSF53448">
    <property type="entry name" value="Nucleotide-diphospho-sugar transferases"/>
    <property type="match status" value="1"/>
</dbReference>